<feature type="transmembrane region" description="Helical" evidence="8">
    <location>
        <begin position="176"/>
        <end position="194"/>
    </location>
</feature>
<dbReference type="EMBL" id="CYSC01000035">
    <property type="protein sequence ID" value="CUH73154.1"/>
    <property type="molecule type" value="Genomic_DNA"/>
</dbReference>
<dbReference type="AlphaFoldDB" id="A0A0P1FVV3"/>
<gene>
    <name evidence="10" type="primary">fecD</name>
    <name evidence="9" type="ORF">TL5118_03720</name>
    <name evidence="10" type="ORF">TL5120_02961</name>
</gene>
<comment type="similarity">
    <text evidence="2">Belongs to the binding-protein-dependent transport system permease family. FecCD subfamily.</text>
</comment>
<name>A0A0P1FVV3_9RHOB</name>
<keyword evidence="6 8" id="KW-1133">Transmembrane helix</keyword>
<dbReference type="InterPro" id="IPR000522">
    <property type="entry name" value="ABC_transptr_permease_BtuC"/>
</dbReference>
<evidence type="ECO:0000313" key="10">
    <source>
        <dbReference type="EMBL" id="CUH73154.1"/>
    </source>
</evidence>
<dbReference type="SUPFAM" id="SSF81345">
    <property type="entry name" value="ABC transporter involved in vitamin B12 uptake, BtuC"/>
    <property type="match status" value="1"/>
</dbReference>
<feature type="transmembrane region" description="Helical" evidence="8">
    <location>
        <begin position="288"/>
        <end position="309"/>
    </location>
</feature>
<sequence length="314" mass="33747">MLAKRLGLLAVALGLCCLAYMTYGAKGSWSFLIPFRGAKLASLLLVAVSVSTATVLFQTITRNRILTPSIMGFDALYLLIVTGAVFFLGGQGFALLPNEVIFAVTVVALIGASLLLFGSLLLTGGRDLMRMILTGIIFGTLFRSLTNMMQRMIDPNEFTLVQVASFARFSRIDTELLLIGGVLMTVSLIVAWRMRHRLDVLALGYDAAINLGEDPRRGHFQVLTLVAVLVSVSTALVGPVAFLGLLVVAMTHQIMPTERHAILLPTAALVSGIVLVGGQTVLERVLSLATPLSVVVDLLGGLVFLWLLLKGLRR</sequence>
<dbReference type="PANTHER" id="PTHR30472:SF19">
    <property type="entry name" value="PETROBACTIN IMPORT SYSTEM PERMEASE PROTEIN YCLO"/>
    <property type="match status" value="1"/>
</dbReference>
<dbReference type="GO" id="GO:0022857">
    <property type="term" value="F:transmembrane transporter activity"/>
    <property type="evidence" value="ECO:0007669"/>
    <property type="project" value="InterPro"/>
</dbReference>
<dbReference type="GO" id="GO:0005886">
    <property type="term" value="C:plasma membrane"/>
    <property type="evidence" value="ECO:0007669"/>
    <property type="project" value="UniProtKB-SubCell"/>
</dbReference>
<dbReference type="Proteomes" id="UP000051887">
    <property type="component" value="Unassembled WGS sequence"/>
</dbReference>
<dbReference type="Pfam" id="PF01032">
    <property type="entry name" value="FecCD"/>
    <property type="match status" value="1"/>
</dbReference>
<keyword evidence="5 8" id="KW-0812">Transmembrane</keyword>
<keyword evidence="3" id="KW-0813">Transport</keyword>
<evidence type="ECO:0000256" key="8">
    <source>
        <dbReference type="SAM" id="Phobius"/>
    </source>
</evidence>
<dbReference type="PANTHER" id="PTHR30472">
    <property type="entry name" value="FERRIC ENTEROBACTIN TRANSPORT SYSTEM PERMEASE PROTEIN"/>
    <property type="match status" value="1"/>
</dbReference>
<evidence type="ECO:0000313" key="12">
    <source>
        <dbReference type="Proteomes" id="UP000051887"/>
    </source>
</evidence>
<feature type="transmembrane region" description="Helical" evidence="8">
    <location>
        <begin position="222"/>
        <end position="249"/>
    </location>
</feature>
<dbReference type="CDD" id="cd06550">
    <property type="entry name" value="TM_ABC_iron-siderophores_like"/>
    <property type="match status" value="1"/>
</dbReference>
<reference evidence="9 11" key="1">
    <citation type="submission" date="2015-09" db="EMBL/GenBank/DDBJ databases">
        <authorList>
            <person name="Rodrigo-Torres L."/>
            <person name="Arahal D.R."/>
        </authorList>
    </citation>
    <scope>NUCLEOTIDE SEQUENCE [LARGE SCALE GENOMIC DNA]</scope>
    <source>
        <strain evidence="9 11">CECT 5118</strain>
    </source>
</reference>
<organism evidence="10 12">
    <name type="scientific">Thalassovita autumnalis</name>
    <dbReference type="NCBI Taxonomy" id="2072972"/>
    <lineage>
        <taxon>Bacteria</taxon>
        <taxon>Pseudomonadati</taxon>
        <taxon>Pseudomonadota</taxon>
        <taxon>Alphaproteobacteria</taxon>
        <taxon>Rhodobacterales</taxon>
        <taxon>Roseobacteraceae</taxon>
        <taxon>Thalassovita</taxon>
    </lineage>
</organism>
<evidence type="ECO:0000256" key="5">
    <source>
        <dbReference type="ARBA" id="ARBA00022692"/>
    </source>
</evidence>
<accession>A0A0P1FVV3</accession>
<evidence type="ECO:0000256" key="4">
    <source>
        <dbReference type="ARBA" id="ARBA00022475"/>
    </source>
</evidence>
<dbReference type="Proteomes" id="UP000051086">
    <property type="component" value="Unassembled WGS sequence"/>
</dbReference>
<evidence type="ECO:0000313" key="9">
    <source>
        <dbReference type="EMBL" id="CUH69750.1"/>
    </source>
</evidence>
<dbReference type="Gene3D" id="1.10.3470.10">
    <property type="entry name" value="ABC transporter involved in vitamin B12 uptake, BtuC"/>
    <property type="match status" value="1"/>
</dbReference>
<dbReference type="GO" id="GO:0033214">
    <property type="term" value="P:siderophore-iron import into cell"/>
    <property type="evidence" value="ECO:0007669"/>
    <property type="project" value="TreeGrafter"/>
</dbReference>
<evidence type="ECO:0000256" key="3">
    <source>
        <dbReference type="ARBA" id="ARBA00022448"/>
    </source>
</evidence>
<comment type="subcellular location">
    <subcellularLocation>
        <location evidence="1">Cell membrane</location>
        <topology evidence="1">Multi-pass membrane protein</topology>
    </subcellularLocation>
</comment>
<dbReference type="RefSeq" id="WP_058244302.1">
    <property type="nucleotide sequence ID" value="NZ_CYSB01000040.1"/>
</dbReference>
<evidence type="ECO:0000313" key="11">
    <source>
        <dbReference type="Proteomes" id="UP000051086"/>
    </source>
</evidence>
<proteinExistence type="inferred from homology"/>
<feature type="transmembrane region" description="Helical" evidence="8">
    <location>
        <begin position="100"/>
        <end position="122"/>
    </location>
</feature>
<keyword evidence="11" id="KW-1185">Reference proteome</keyword>
<evidence type="ECO:0000256" key="1">
    <source>
        <dbReference type="ARBA" id="ARBA00004651"/>
    </source>
</evidence>
<dbReference type="InterPro" id="IPR037294">
    <property type="entry name" value="ABC_BtuC-like"/>
</dbReference>
<dbReference type="EMBL" id="CYSB01000040">
    <property type="protein sequence ID" value="CUH69750.1"/>
    <property type="molecule type" value="Genomic_DNA"/>
</dbReference>
<feature type="transmembrane region" description="Helical" evidence="8">
    <location>
        <begin position="72"/>
        <end position="94"/>
    </location>
</feature>
<evidence type="ECO:0000256" key="7">
    <source>
        <dbReference type="ARBA" id="ARBA00023136"/>
    </source>
</evidence>
<reference evidence="10 12" key="2">
    <citation type="submission" date="2015-09" db="EMBL/GenBank/DDBJ databases">
        <authorList>
            <consortium name="Swine Surveillance"/>
        </authorList>
    </citation>
    <scope>NUCLEOTIDE SEQUENCE [LARGE SCALE GENOMIC DNA]</scope>
    <source>
        <strain evidence="10 12">5120</strain>
    </source>
</reference>
<protein>
    <submittedName>
        <fullName evidence="10">Iron(III) dicitrate transport system permease protein FecD</fullName>
    </submittedName>
</protein>
<keyword evidence="7 8" id="KW-0472">Membrane</keyword>
<feature type="transmembrane region" description="Helical" evidence="8">
    <location>
        <begin position="40"/>
        <end position="60"/>
    </location>
</feature>
<keyword evidence="4" id="KW-1003">Cell membrane</keyword>
<evidence type="ECO:0000256" key="6">
    <source>
        <dbReference type="ARBA" id="ARBA00022989"/>
    </source>
</evidence>
<dbReference type="OrthoDB" id="9796260at2"/>
<feature type="transmembrane region" description="Helical" evidence="8">
    <location>
        <begin position="261"/>
        <end position="282"/>
    </location>
</feature>
<evidence type="ECO:0000256" key="2">
    <source>
        <dbReference type="ARBA" id="ARBA00007935"/>
    </source>
</evidence>